<dbReference type="SMART" id="SM00066">
    <property type="entry name" value="GAL4"/>
    <property type="match status" value="1"/>
</dbReference>
<reference evidence="9" key="2">
    <citation type="submission" date="2023-05" db="EMBL/GenBank/DDBJ databases">
        <authorList>
            <consortium name="Lawrence Berkeley National Laboratory"/>
            <person name="Steindorff A."/>
            <person name="Hensen N."/>
            <person name="Bonometti L."/>
            <person name="Westerberg I."/>
            <person name="Brannstrom I.O."/>
            <person name="Guillou S."/>
            <person name="Cros-Aarteil S."/>
            <person name="Calhoun S."/>
            <person name="Haridas S."/>
            <person name="Kuo A."/>
            <person name="Mondo S."/>
            <person name="Pangilinan J."/>
            <person name="Riley R."/>
            <person name="Labutti K."/>
            <person name="Andreopoulos B."/>
            <person name="Lipzen A."/>
            <person name="Chen C."/>
            <person name="Yanf M."/>
            <person name="Daum C."/>
            <person name="Ng V."/>
            <person name="Clum A."/>
            <person name="Ohm R."/>
            <person name="Martin F."/>
            <person name="Silar P."/>
            <person name="Natvig D."/>
            <person name="Lalanne C."/>
            <person name="Gautier V."/>
            <person name="Ament-Velasquez S.L."/>
            <person name="Kruys A."/>
            <person name="Hutchinson M.I."/>
            <person name="Powell A.J."/>
            <person name="Barry K."/>
            <person name="Miller A.N."/>
            <person name="Grigoriev I.V."/>
            <person name="Debuchy R."/>
            <person name="Gladieux P."/>
            <person name="Thoren M.H."/>
            <person name="Johannesson H."/>
        </authorList>
    </citation>
    <scope>NUCLEOTIDE SEQUENCE</scope>
    <source>
        <strain evidence="9">CBS 731.68</strain>
    </source>
</reference>
<evidence type="ECO:0000256" key="7">
    <source>
        <dbReference type="ARBA" id="ARBA00023242"/>
    </source>
</evidence>
<keyword evidence="6" id="KW-0804">Transcription</keyword>
<feature type="domain" description="Zn(2)-C6 fungal-type" evidence="8">
    <location>
        <begin position="10"/>
        <end position="39"/>
    </location>
</feature>
<dbReference type="GO" id="GO:0000981">
    <property type="term" value="F:DNA-binding transcription factor activity, RNA polymerase II-specific"/>
    <property type="evidence" value="ECO:0007669"/>
    <property type="project" value="InterPro"/>
</dbReference>
<dbReference type="RefSeq" id="XP_062641887.1">
    <property type="nucleotide sequence ID" value="XM_062787386.1"/>
</dbReference>
<dbReference type="AlphaFoldDB" id="A0AAN6TPB6"/>
<evidence type="ECO:0000256" key="1">
    <source>
        <dbReference type="ARBA" id="ARBA00004123"/>
    </source>
</evidence>
<accession>A0AAN6TPB6</accession>
<dbReference type="SUPFAM" id="SSF57701">
    <property type="entry name" value="Zn2/Cys6 DNA-binding domain"/>
    <property type="match status" value="1"/>
</dbReference>
<name>A0AAN6TPB6_9PEZI</name>
<dbReference type="PANTHER" id="PTHR31313">
    <property type="entry name" value="TY1 ENHANCER ACTIVATOR"/>
    <property type="match status" value="1"/>
</dbReference>
<reference evidence="9" key="1">
    <citation type="journal article" date="2023" name="Mol. Phylogenet. Evol.">
        <title>Genome-scale phylogeny and comparative genomics of the fungal order Sordariales.</title>
        <authorList>
            <person name="Hensen N."/>
            <person name="Bonometti L."/>
            <person name="Westerberg I."/>
            <person name="Brannstrom I.O."/>
            <person name="Guillou S."/>
            <person name="Cros-Aarteil S."/>
            <person name="Calhoun S."/>
            <person name="Haridas S."/>
            <person name="Kuo A."/>
            <person name="Mondo S."/>
            <person name="Pangilinan J."/>
            <person name="Riley R."/>
            <person name="LaButti K."/>
            <person name="Andreopoulos B."/>
            <person name="Lipzen A."/>
            <person name="Chen C."/>
            <person name="Yan M."/>
            <person name="Daum C."/>
            <person name="Ng V."/>
            <person name="Clum A."/>
            <person name="Steindorff A."/>
            <person name="Ohm R.A."/>
            <person name="Martin F."/>
            <person name="Silar P."/>
            <person name="Natvig D.O."/>
            <person name="Lalanne C."/>
            <person name="Gautier V."/>
            <person name="Ament-Velasquez S.L."/>
            <person name="Kruys A."/>
            <person name="Hutchinson M.I."/>
            <person name="Powell A.J."/>
            <person name="Barry K."/>
            <person name="Miller A.N."/>
            <person name="Grigoriev I.V."/>
            <person name="Debuchy R."/>
            <person name="Gladieux P."/>
            <person name="Hiltunen Thoren M."/>
            <person name="Johannesson H."/>
        </authorList>
    </citation>
    <scope>NUCLEOTIDE SEQUENCE</scope>
    <source>
        <strain evidence="9">CBS 731.68</strain>
    </source>
</reference>
<evidence type="ECO:0000256" key="2">
    <source>
        <dbReference type="ARBA" id="ARBA00022723"/>
    </source>
</evidence>
<protein>
    <recommendedName>
        <fullName evidence="8">Zn(2)-C6 fungal-type domain-containing protein</fullName>
    </recommendedName>
</protein>
<dbReference type="PROSITE" id="PS00463">
    <property type="entry name" value="ZN2_CY6_FUNGAL_1"/>
    <property type="match status" value="1"/>
</dbReference>
<dbReference type="GeneID" id="87824156"/>
<evidence type="ECO:0000256" key="6">
    <source>
        <dbReference type="ARBA" id="ARBA00023163"/>
    </source>
</evidence>
<comment type="caution">
    <text evidence="9">The sequence shown here is derived from an EMBL/GenBank/DDBJ whole genome shotgun (WGS) entry which is preliminary data.</text>
</comment>
<dbReference type="EMBL" id="MU853283">
    <property type="protein sequence ID" value="KAK4118114.1"/>
    <property type="molecule type" value="Genomic_DNA"/>
</dbReference>
<keyword evidence="10" id="KW-1185">Reference proteome</keyword>
<dbReference type="PROSITE" id="PS50048">
    <property type="entry name" value="ZN2_CY6_FUNGAL_2"/>
    <property type="match status" value="1"/>
</dbReference>
<dbReference type="GO" id="GO:0008270">
    <property type="term" value="F:zinc ion binding"/>
    <property type="evidence" value="ECO:0007669"/>
    <property type="project" value="InterPro"/>
</dbReference>
<comment type="subcellular location">
    <subcellularLocation>
        <location evidence="1">Nucleus</location>
    </subcellularLocation>
</comment>
<sequence>MPREHLTPNACLRCREKRTKCDGQPTCKRCKERKEECLYEDKKLRTKGHLRSEIKRLQTDNQPLHDLLRALTNHVPERCEEAWNRMRAGVPPDSTAEWIVVQSSWYTAGRSKTLRLGHEMASAASPPSADPEFGCLIETPSTILLGGPAAQGRPYHGAKKGGGIKTISVPEQPIGPSVDPPKCRLGAGSPLPVLRETATQTPARATRGMAWGSSFQDDFDAQTFLPDPGGCMTVFDLPRRRHFPFPESSIGPITYTWTEVTSDTGLVQRLLAGFFASPLSYLFLVSERHFVQDFREGNCRYCSEALVNAILGTACNMITVPSQLVSRLRLEDAFIGQAKRLLLREPSLVNLPCIQALGVLALAEMARRNQDEAVDLARESLRACIHLLLHQQNQHGDPDDEFGTVLGMTYCGVLSLNRLAALIRLLSGNLELKGAPLLMRIHTDWGDLGDDTPEARVERGILLYAQFYRQLQYCPPLARFVFKVTEAVHTFRTYSACITMTADDLDGTFRRCISYHRQVAGSLAHDEGFEADVLLAR</sequence>
<evidence type="ECO:0000256" key="3">
    <source>
        <dbReference type="ARBA" id="ARBA00022833"/>
    </source>
</evidence>
<dbReference type="Proteomes" id="UP001302602">
    <property type="component" value="Unassembled WGS sequence"/>
</dbReference>
<dbReference type="CDD" id="cd00067">
    <property type="entry name" value="GAL4"/>
    <property type="match status" value="1"/>
</dbReference>
<dbReference type="Pfam" id="PF00172">
    <property type="entry name" value="Zn_clus"/>
    <property type="match status" value="1"/>
</dbReference>
<dbReference type="InterPro" id="IPR001138">
    <property type="entry name" value="Zn2Cys6_DnaBD"/>
</dbReference>
<dbReference type="GO" id="GO:0005634">
    <property type="term" value="C:nucleus"/>
    <property type="evidence" value="ECO:0007669"/>
    <property type="project" value="UniProtKB-SubCell"/>
</dbReference>
<evidence type="ECO:0000259" key="8">
    <source>
        <dbReference type="PROSITE" id="PS50048"/>
    </source>
</evidence>
<keyword evidence="3" id="KW-0862">Zinc</keyword>
<evidence type="ECO:0000256" key="4">
    <source>
        <dbReference type="ARBA" id="ARBA00023015"/>
    </source>
</evidence>
<keyword evidence="5" id="KW-0238">DNA-binding</keyword>
<dbReference type="GO" id="GO:0003677">
    <property type="term" value="F:DNA binding"/>
    <property type="evidence" value="ECO:0007669"/>
    <property type="project" value="UniProtKB-KW"/>
</dbReference>
<gene>
    <name evidence="9" type="ORF">N657DRAFT_440840</name>
</gene>
<dbReference type="CDD" id="cd12148">
    <property type="entry name" value="fungal_TF_MHR"/>
    <property type="match status" value="1"/>
</dbReference>
<dbReference type="InterPro" id="IPR036864">
    <property type="entry name" value="Zn2-C6_fun-type_DNA-bd_sf"/>
</dbReference>
<keyword evidence="2" id="KW-0479">Metal-binding</keyword>
<dbReference type="InterPro" id="IPR051615">
    <property type="entry name" value="Transcr_Regulatory_Elem"/>
</dbReference>
<keyword evidence="7" id="KW-0539">Nucleus</keyword>
<evidence type="ECO:0000313" key="10">
    <source>
        <dbReference type="Proteomes" id="UP001302602"/>
    </source>
</evidence>
<dbReference type="Gene3D" id="4.10.240.10">
    <property type="entry name" value="Zn(2)-C6 fungal-type DNA-binding domain"/>
    <property type="match status" value="1"/>
</dbReference>
<evidence type="ECO:0000313" key="9">
    <source>
        <dbReference type="EMBL" id="KAK4118114.1"/>
    </source>
</evidence>
<dbReference type="PANTHER" id="PTHR31313:SF4">
    <property type="entry name" value="CONIDIAL DEVELOPMENT PROTEIN FLUFFY"/>
    <property type="match status" value="1"/>
</dbReference>
<proteinExistence type="predicted"/>
<keyword evidence="4" id="KW-0805">Transcription regulation</keyword>
<evidence type="ECO:0000256" key="5">
    <source>
        <dbReference type="ARBA" id="ARBA00023125"/>
    </source>
</evidence>
<organism evidence="9 10">
    <name type="scientific">Parathielavia appendiculata</name>
    <dbReference type="NCBI Taxonomy" id="2587402"/>
    <lineage>
        <taxon>Eukaryota</taxon>
        <taxon>Fungi</taxon>
        <taxon>Dikarya</taxon>
        <taxon>Ascomycota</taxon>
        <taxon>Pezizomycotina</taxon>
        <taxon>Sordariomycetes</taxon>
        <taxon>Sordariomycetidae</taxon>
        <taxon>Sordariales</taxon>
        <taxon>Chaetomiaceae</taxon>
        <taxon>Parathielavia</taxon>
    </lineage>
</organism>